<organism evidence="1 2">
    <name type="scientific">Prescottella soli</name>
    <dbReference type="NCBI Taxonomy" id="1543852"/>
    <lineage>
        <taxon>Bacteria</taxon>
        <taxon>Bacillati</taxon>
        <taxon>Actinomycetota</taxon>
        <taxon>Actinomycetes</taxon>
        <taxon>Mycobacteriales</taxon>
        <taxon>Nocardiaceae</taxon>
        <taxon>Prescottella</taxon>
    </lineage>
</organism>
<evidence type="ECO:0000313" key="2">
    <source>
        <dbReference type="Proteomes" id="UP001629744"/>
    </source>
</evidence>
<proteinExistence type="predicted"/>
<accession>A0ABW9G081</accession>
<protein>
    <submittedName>
        <fullName evidence="1">Uncharacterized protein</fullName>
    </submittedName>
</protein>
<reference evidence="1 2" key="1">
    <citation type="submission" date="2023-11" db="EMBL/GenBank/DDBJ databases">
        <authorList>
            <person name="Val-Calvo J."/>
            <person name="Scortti M."/>
            <person name="Vazquez-Boland J."/>
        </authorList>
    </citation>
    <scope>NUCLEOTIDE SEQUENCE [LARGE SCALE GENOMIC DNA]</scope>
    <source>
        <strain evidence="1 2">DSM 46662</strain>
    </source>
</reference>
<evidence type="ECO:0000313" key="1">
    <source>
        <dbReference type="EMBL" id="MFM1730238.1"/>
    </source>
</evidence>
<dbReference type="EMBL" id="JBDLNU010000004">
    <property type="protein sequence ID" value="MFM1730238.1"/>
    <property type="molecule type" value="Genomic_DNA"/>
</dbReference>
<keyword evidence="2" id="KW-1185">Reference proteome</keyword>
<dbReference type="RefSeq" id="WP_348603030.1">
    <property type="nucleotide sequence ID" value="NZ_CP157276.1"/>
</dbReference>
<dbReference type="Proteomes" id="UP001629744">
    <property type="component" value="Unassembled WGS sequence"/>
</dbReference>
<gene>
    <name evidence="1" type="ORF">ABEU19_003764</name>
</gene>
<name>A0ABW9G081_9NOCA</name>
<comment type="caution">
    <text evidence="1">The sequence shown here is derived from an EMBL/GenBank/DDBJ whole genome shotgun (WGS) entry which is preliminary data.</text>
</comment>
<sequence length="195" mass="21787">MNIAIKPSASAENFRLLQNDPFFEVVVDLVAGYLASAFEDPASGEVDQWTLSCLPETGKTAERERLFTLSIGPMEVLYVERYMENGETVDFRTVLYTSLSALMRSTGYSLDGLAMANPLLRFKQTELASADGDGVLIDWFLSDEGADDQFFELPLDETTIRPLAERLVSKGRGPYAQYHNRLFAQHILDAMNEDA</sequence>